<reference evidence="2" key="1">
    <citation type="journal article" date="2022" name="Mol. Ecol. Resour.">
        <title>The genomes of chicory, endive, great burdock and yacon provide insights into Asteraceae palaeo-polyploidization history and plant inulin production.</title>
        <authorList>
            <person name="Fan W."/>
            <person name="Wang S."/>
            <person name="Wang H."/>
            <person name="Wang A."/>
            <person name="Jiang F."/>
            <person name="Liu H."/>
            <person name="Zhao H."/>
            <person name="Xu D."/>
            <person name="Zhang Y."/>
        </authorList>
    </citation>
    <scope>NUCLEOTIDE SEQUENCE [LARGE SCALE GENOMIC DNA]</scope>
    <source>
        <strain evidence="2">cv. Yunnan</strain>
    </source>
</reference>
<dbReference type="Proteomes" id="UP001056120">
    <property type="component" value="Linkage Group LG24"/>
</dbReference>
<gene>
    <name evidence="1" type="ORF">L1987_70872</name>
</gene>
<protein>
    <submittedName>
        <fullName evidence="1">Uncharacterized protein</fullName>
    </submittedName>
</protein>
<name>A0ACB9ARG0_9ASTR</name>
<evidence type="ECO:0000313" key="2">
    <source>
        <dbReference type="Proteomes" id="UP001056120"/>
    </source>
</evidence>
<keyword evidence="2" id="KW-1185">Reference proteome</keyword>
<reference evidence="1 2" key="2">
    <citation type="journal article" date="2022" name="Mol. Ecol. Resour.">
        <title>The genomes of chicory, endive, great burdock and yacon provide insights into Asteraceae paleo-polyploidization history and plant inulin production.</title>
        <authorList>
            <person name="Fan W."/>
            <person name="Wang S."/>
            <person name="Wang H."/>
            <person name="Wang A."/>
            <person name="Jiang F."/>
            <person name="Liu H."/>
            <person name="Zhao H."/>
            <person name="Xu D."/>
            <person name="Zhang Y."/>
        </authorList>
    </citation>
    <scope>NUCLEOTIDE SEQUENCE [LARGE SCALE GENOMIC DNA]</scope>
    <source>
        <strain evidence="2">cv. Yunnan</strain>
        <tissue evidence="1">Leaves</tissue>
    </source>
</reference>
<dbReference type="EMBL" id="CM042041">
    <property type="protein sequence ID" value="KAI3712321.1"/>
    <property type="molecule type" value="Genomic_DNA"/>
</dbReference>
<evidence type="ECO:0000313" key="1">
    <source>
        <dbReference type="EMBL" id="KAI3712321.1"/>
    </source>
</evidence>
<sequence>MSQHKVNPKGKSLTTEAAGADSRRVGAERPLSLSPKNPCTNFDLRFLQIQHIIDSIQSILSILNLTKP</sequence>
<proteinExistence type="predicted"/>
<organism evidence="1 2">
    <name type="scientific">Smallanthus sonchifolius</name>
    <dbReference type="NCBI Taxonomy" id="185202"/>
    <lineage>
        <taxon>Eukaryota</taxon>
        <taxon>Viridiplantae</taxon>
        <taxon>Streptophyta</taxon>
        <taxon>Embryophyta</taxon>
        <taxon>Tracheophyta</taxon>
        <taxon>Spermatophyta</taxon>
        <taxon>Magnoliopsida</taxon>
        <taxon>eudicotyledons</taxon>
        <taxon>Gunneridae</taxon>
        <taxon>Pentapetalae</taxon>
        <taxon>asterids</taxon>
        <taxon>campanulids</taxon>
        <taxon>Asterales</taxon>
        <taxon>Asteraceae</taxon>
        <taxon>Asteroideae</taxon>
        <taxon>Heliantheae alliance</taxon>
        <taxon>Millerieae</taxon>
        <taxon>Smallanthus</taxon>
    </lineage>
</organism>
<accession>A0ACB9ARG0</accession>
<comment type="caution">
    <text evidence="1">The sequence shown here is derived from an EMBL/GenBank/DDBJ whole genome shotgun (WGS) entry which is preliminary data.</text>
</comment>